<protein>
    <submittedName>
        <fullName evidence="1">Uncharacterized protein</fullName>
    </submittedName>
</protein>
<organism evidence="1 2">
    <name type="scientific">Tortispora caseinolytica NRRL Y-17796</name>
    <dbReference type="NCBI Taxonomy" id="767744"/>
    <lineage>
        <taxon>Eukaryota</taxon>
        <taxon>Fungi</taxon>
        <taxon>Dikarya</taxon>
        <taxon>Ascomycota</taxon>
        <taxon>Saccharomycotina</taxon>
        <taxon>Trigonopsidomycetes</taxon>
        <taxon>Trigonopsidales</taxon>
        <taxon>Trigonopsidaceae</taxon>
        <taxon>Tortispora</taxon>
    </lineage>
</organism>
<accession>A0A1E4TC94</accession>
<name>A0A1E4TC94_9ASCO</name>
<dbReference type="Proteomes" id="UP000095023">
    <property type="component" value="Unassembled WGS sequence"/>
</dbReference>
<reference evidence="2" key="1">
    <citation type="submission" date="2016-02" db="EMBL/GenBank/DDBJ databases">
        <title>Comparative genomics of biotechnologically important yeasts.</title>
        <authorList>
            <consortium name="DOE Joint Genome Institute"/>
            <person name="Riley R."/>
            <person name="Haridas S."/>
            <person name="Wolfe K.H."/>
            <person name="Lopes M.R."/>
            <person name="Hittinger C.T."/>
            <person name="Goker M."/>
            <person name="Salamov A."/>
            <person name="Wisecaver J."/>
            <person name="Long T.M."/>
            <person name="Aerts A.L."/>
            <person name="Barry K."/>
            <person name="Choi C."/>
            <person name="Clum A."/>
            <person name="Coughlan A.Y."/>
            <person name="Deshpande S."/>
            <person name="Douglass A.P."/>
            <person name="Hanson S.J."/>
            <person name="Klenk H.-P."/>
            <person name="Labutti K."/>
            <person name="Lapidus A."/>
            <person name="Lindquist E."/>
            <person name="Lipzen A."/>
            <person name="Meier-Kolthoff J.P."/>
            <person name="Ohm R.A."/>
            <person name="Otillar R.P."/>
            <person name="Pangilinan J."/>
            <person name="Peng Y."/>
            <person name="Rokas A."/>
            <person name="Rosa C.A."/>
            <person name="Scheuner C."/>
            <person name="Sibirny A.A."/>
            <person name="Slot J.C."/>
            <person name="Stielow J.B."/>
            <person name="Sun H."/>
            <person name="Kurtzman C.P."/>
            <person name="Blackwell M."/>
            <person name="Jeffries T.W."/>
            <person name="Grigoriev I.V."/>
        </authorList>
    </citation>
    <scope>NUCLEOTIDE SEQUENCE [LARGE SCALE GENOMIC DNA]</scope>
    <source>
        <strain evidence="2">NRRL Y-17796</strain>
    </source>
</reference>
<evidence type="ECO:0000313" key="1">
    <source>
        <dbReference type="EMBL" id="ODV89381.1"/>
    </source>
</evidence>
<proteinExistence type="predicted"/>
<dbReference type="EMBL" id="KV453843">
    <property type="protein sequence ID" value="ODV89381.1"/>
    <property type="molecule type" value="Genomic_DNA"/>
</dbReference>
<keyword evidence="2" id="KW-1185">Reference proteome</keyword>
<sequence>MLIRTSRAPVPSSASPQQGSSNCYPLLGFIPLRCESGVGGTFGPVYRFKHVEDPFSFAMPHVQTSELNNGLRREQIKSAKKLKLRNKRQSHLTLQDVLRHLPSVLLVFRTQEADNFYGHCTKSSGTTQSERLITDFTGLLLGFGGLYHALHEPRRM</sequence>
<evidence type="ECO:0000313" key="2">
    <source>
        <dbReference type="Proteomes" id="UP000095023"/>
    </source>
</evidence>
<dbReference type="AlphaFoldDB" id="A0A1E4TC94"/>
<gene>
    <name evidence="1" type="ORF">CANCADRAFT_138973</name>
</gene>